<dbReference type="PANTHER" id="PTHR42834">
    <property type="entry name" value="ENDONUCLEASE/EXONUCLEASE/PHOSPHATASE FAMILY PROTEIN (AFU_ORTHOLOGUE AFUA_3G09210)"/>
    <property type="match status" value="1"/>
</dbReference>
<keyword evidence="3" id="KW-1185">Reference proteome</keyword>
<dbReference type="AlphaFoldDB" id="A0A8J7Z2G9"/>
<dbReference type="InterPro" id="IPR036691">
    <property type="entry name" value="Endo/exonu/phosph_ase_sf"/>
</dbReference>
<dbReference type="InterPro" id="IPR005135">
    <property type="entry name" value="Endo/exonuclease/phosphatase"/>
</dbReference>
<reference evidence="2" key="1">
    <citation type="submission" date="2019-12" db="EMBL/GenBank/DDBJ databases">
        <title>High-Quality draft genome sequences of three cyanobacteria isolated from the limestone walls of the Old Cathedral of Coimbra.</title>
        <authorList>
            <person name="Tiago I."/>
            <person name="Soares F."/>
            <person name="Portugal A."/>
        </authorList>
    </citation>
    <scope>NUCLEOTIDE SEQUENCE</scope>
    <source>
        <strain evidence="2">A</strain>
    </source>
</reference>
<evidence type="ECO:0000259" key="1">
    <source>
        <dbReference type="Pfam" id="PF03372"/>
    </source>
</evidence>
<protein>
    <recommendedName>
        <fullName evidence="1">Endonuclease/exonuclease/phosphatase domain-containing protein</fullName>
    </recommendedName>
</protein>
<dbReference type="GO" id="GO:0003824">
    <property type="term" value="F:catalytic activity"/>
    <property type="evidence" value="ECO:0007669"/>
    <property type="project" value="InterPro"/>
</dbReference>
<evidence type="ECO:0000313" key="2">
    <source>
        <dbReference type="EMBL" id="NDJ18070.1"/>
    </source>
</evidence>
<dbReference type="Pfam" id="PF03372">
    <property type="entry name" value="Exo_endo_phos"/>
    <property type="match status" value="1"/>
</dbReference>
<dbReference type="CDD" id="cd04486">
    <property type="entry name" value="YhcR_OBF_like"/>
    <property type="match status" value="1"/>
</dbReference>
<gene>
    <name evidence="2" type="ORF">GS601_12355</name>
</gene>
<accession>A0A8J7Z2G9</accession>
<dbReference type="SUPFAM" id="SSF56219">
    <property type="entry name" value="DNase I-like"/>
    <property type="match status" value="1"/>
</dbReference>
<dbReference type="EMBL" id="WVIE01000013">
    <property type="protein sequence ID" value="NDJ18070.1"/>
    <property type="molecule type" value="Genomic_DNA"/>
</dbReference>
<dbReference type="RefSeq" id="WP_162423599.1">
    <property type="nucleotide sequence ID" value="NZ_WVIE01000013.1"/>
</dbReference>
<feature type="domain" description="Endonuclease/exonuclease/phosphatase" evidence="1">
    <location>
        <begin position="289"/>
        <end position="576"/>
    </location>
</feature>
<name>A0A8J7Z2G9_9CYAN</name>
<evidence type="ECO:0000313" key="3">
    <source>
        <dbReference type="Proteomes" id="UP000646053"/>
    </source>
</evidence>
<sequence length="608" mass="64744">MNFISLATATVLSALIQIHDIQGTAHRSPMDGQLVKDVPGIVTAVRSQGFYVQDPTPDTNDATSEGIFVFTTAAPTVAIGDAVSVNGKVSEFQPGGMNRASNLTITQIVDATITKVSSGNPLPAAVVLGRGGRAIPNRVISDDAVGGSVENAGTVFDPQDDGIDFYESLEGMQVQVNRAIAVSPTIAAGEIAVLADQGANAGIRTSRGGIVIRPTDFNPERIMIDDAITKKPPKVNVGDQFEGAIVGVIDYGFGNFKLQNTQPLSLVKSGNLQREVTDLSPTNNGLTIATFNVENLDLSDGSTKFKNLANRIVNNLKSPDIISLEEVQDNNGAIKDTVVDASQTYEALISAISAEQNAQGVAEETAYQYRQIDPVADQDGGEPGGNIRVGFLFNPNRVQFVDRPGGSSTSGVTVNSVGGVPQLSASPGRIDPANAAFRGSRKPLVGEFLFKGQTIFVIATHFNSKGGDQPLFGRFQPPKRSSETRRMEQATAVKDFVQQLLAAGTGRNLGGAANVVVMGDFNDFEFSDSLKIFKRAGLMNLTETLPQRDRYTYVYQGNSQALDHILVSPKLGKAPILDGFDVVHINAEFTKQDSDHDPNVARFIFADS</sequence>
<organism evidence="2 3">
    <name type="scientific">Myxacorys almedinensis A</name>
    <dbReference type="NCBI Taxonomy" id="2690445"/>
    <lineage>
        <taxon>Bacteria</taxon>
        <taxon>Bacillati</taxon>
        <taxon>Cyanobacteriota</taxon>
        <taxon>Cyanophyceae</taxon>
        <taxon>Leptolyngbyales</taxon>
        <taxon>Leptolyngbyaceae</taxon>
        <taxon>Myxacorys</taxon>
        <taxon>Myxacorys almedinensis</taxon>
    </lineage>
</organism>
<dbReference type="PANTHER" id="PTHR42834:SF1">
    <property type="entry name" value="ENDONUCLEASE_EXONUCLEASE_PHOSPHATASE FAMILY PROTEIN (AFU_ORTHOLOGUE AFUA_3G09210)"/>
    <property type="match status" value="1"/>
</dbReference>
<proteinExistence type="predicted"/>
<dbReference type="Proteomes" id="UP000646053">
    <property type="component" value="Unassembled WGS sequence"/>
</dbReference>
<dbReference type="Gene3D" id="3.60.10.10">
    <property type="entry name" value="Endonuclease/exonuclease/phosphatase"/>
    <property type="match status" value="1"/>
</dbReference>
<comment type="caution">
    <text evidence="2">The sequence shown here is derived from an EMBL/GenBank/DDBJ whole genome shotgun (WGS) entry which is preliminary data.</text>
</comment>